<dbReference type="Gene3D" id="3.40.250.10">
    <property type="entry name" value="Rhodanese-like domain"/>
    <property type="match status" value="1"/>
</dbReference>
<evidence type="ECO:0000259" key="1">
    <source>
        <dbReference type="PROSITE" id="PS50206"/>
    </source>
</evidence>
<proteinExistence type="predicted"/>
<reference evidence="2 3" key="1">
    <citation type="submission" date="2021-01" db="EMBL/GenBank/DDBJ databases">
        <title>Whole genome shotgun sequence of Planotetraspora mira NBRC 15435.</title>
        <authorList>
            <person name="Komaki H."/>
            <person name="Tamura T."/>
        </authorList>
    </citation>
    <scope>NUCLEOTIDE SEQUENCE [LARGE SCALE GENOMIC DNA]</scope>
    <source>
        <strain evidence="2 3">NBRC 15435</strain>
    </source>
</reference>
<dbReference type="SUPFAM" id="SSF52821">
    <property type="entry name" value="Rhodanese/Cell cycle control phosphatase"/>
    <property type="match status" value="1"/>
</dbReference>
<dbReference type="PROSITE" id="PS50206">
    <property type="entry name" value="RHODANESE_3"/>
    <property type="match status" value="1"/>
</dbReference>
<dbReference type="Proteomes" id="UP000650628">
    <property type="component" value="Unassembled WGS sequence"/>
</dbReference>
<dbReference type="EMBL" id="BOOO01000009">
    <property type="protein sequence ID" value="GII28517.1"/>
    <property type="molecule type" value="Genomic_DNA"/>
</dbReference>
<dbReference type="AlphaFoldDB" id="A0A8J3TMI7"/>
<comment type="caution">
    <text evidence="2">The sequence shown here is derived from an EMBL/GenBank/DDBJ whole genome shotgun (WGS) entry which is preliminary data.</text>
</comment>
<dbReference type="Pfam" id="PF00581">
    <property type="entry name" value="Rhodanese"/>
    <property type="match status" value="1"/>
</dbReference>
<feature type="domain" description="Rhodanese" evidence="1">
    <location>
        <begin position="45"/>
        <end position="132"/>
    </location>
</feature>
<dbReference type="PANTHER" id="PTHR43031">
    <property type="entry name" value="FAD-DEPENDENT OXIDOREDUCTASE"/>
    <property type="match status" value="1"/>
</dbReference>
<dbReference type="SMART" id="SM00450">
    <property type="entry name" value="RHOD"/>
    <property type="match status" value="1"/>
</dbReference>
<name>A0A8J3TMI7_9ACTN</name>
<dbReference type="InterPro" id="IPR001763">
    <property type="entry name" value="Rhodanese-like_dom"/>
</dbReference>
<keyword evidence="3" id="KW-1185">Reference proteome</keyword>
<gene>
    <name evidence="2" type="ORF">Pmi06nite_19590</name>
</gene>
<dbReference type="InterPro" id="IPR036873">
    <property type="entry name" value="Rhodanese-like_dom_sf"/>
</dbReference>
<dbReference type="InterPro" id="IPR050229">
    <property type="entry name" value="GlpE_sulfurtransferase"/>
</dbReference>
<sequence>MGRTNGPGAFHFALRRDRRAKAAQARHPKRHNELMTMPEVEAKAVPDDAYLLDVREVDEWRAGHAPTATHIPLGDLQNRVGEVPQGRPVYVICRVGGRSAHATTWLNHVGWEAINVDGGMQSWAASGLPMVSETAQPPYVA</sequence>
<evidence type="ECO:0000313" key="2">
    <source>
        <dbReference type="EMBL" id="GII28517.1"/>
    </source>
</evidence>
<evidence type="ECO:0000313" key="3">
    <source>
        <dbReference type="Proteomes" id="UP000650628"/>
    </source>
</evidence>
<dbReference type="CDD" id="cd00158">
    <property type="entry name" value="RHOD"/>
    <property type="match status" value="1"/>
</dbReference>
<organism evidence="2 3">
    <name type="scientific">Planotetraspora mira</name>
    <dbReference type="NCBI Taxonomy" id="58121"/>
    <lineage>
        <taxon>Bacteria</taxon>
        <taxon>Bacillati</taxon>
        <taxon>Actinomycetota</taxon>
        <taxon>Actinomycetes</taxon>
        <taxon>Streptosporangiales</taxon>
        <taxon>Streptosporangiaceae</taxon>
        <taxon>Planotetraspora</taxon>
    </lineage>
</organism>
<dbReference type="PANTHER" id="PTHR43031:SF16">
    <property type="entry name" value="OXIDOREDUCTASE"/>
    <property type="match status" value="1"/>
</dbReference>
<accession>A0A8J3TMI7</accession>
<protein>
    <recommendedName>
        <fullName evidence="1">Rhodanese domain-containing protein</fullName>
    </recommendedName>
</protein>